<evidence type="ECO:0000313" key="2">
    <source>
        <dbReference type="Proteomes" id="UP001144978"/>
    </source>
</evidence>
<reference evidence="1" key="1">
    <citation type="submission" date="2022-08" db="EMBL/GenBank/DDBJ databases">
        <title>Genome Sequence of Pycnoporus sanguineus.</title>
        <authorList>
            <person name="Buettner E."/>
        </authorList>
    </citation>
    <scope>NUCLEOTIDE SEQUENCE</scope>
    <source>
        <strain evidence="1">CG-C14</strain>
    </source>
</reference>
<organism evidence="1 2">
    <name type="scientific">Trametes sanguinea</name>
    <dbReference type="NCBI Taxonomy" id="158606"/>
    <lineage>
        <taxon>Eukaryota</taxon>
        <taxon>Fungi</taxon>
        <taxon>Dikarya</taxon>
        <taxon>Basidiomycota</taxon>
        <taxon>Agaricomycotina</taxon>
        <taxon>Agaricomycetes</taxon>
        <taxon>Polyporales</taxon>
        <taxon>Polyporaceae</taxon>
        <taxon>Trametes</taxon>
    </lineage>
</organism>
<gene>
    <name evidence="1" type="ORF">NUW54_g3115</name>
</gene>
<proteinExistence type="predicted"/>
<comment type="caution">
    <text evidence="1">The sequence shown here is derived from an EMBL/GenBank/DDBJ whole genome shotgun (WGS) entry which is preliminary data.</text>
</comment>
<dbReference type="EMBL" id="JANSHE010000634">
    <property type="protein sequence ID" value="KAJ3008539.1"/>
    <property type="molecule type" value="Genomic_DNA"/>
</dbReference>
<evidence type="ECO:0000313" key="1">
    <source>
        <dbReference type="EMBL" id="KAJ3008539.1"/>
    </source>
</evidence>
<sequence length="72" mass="7959">MPAEDWKPRSTTAALASICTRELPRRTSREILDAAQAWETEAKDSLRPAGLPRPSNAGRGGVFSQPLFWYTA</sequence>
<name>A0ACC1Q339_9APHY</name>
<accession>A0ACC1Q339</accession>
<keyword evidence="2" id="KW-1185">Reference proteome</keyword>
<protein>
    <submittedName>
        <fullName evidence="1">Uncharacterized protein</fullName>
    </submittedName>
</protein>
<dbReference type="Proteomes" id="UP001144978">
    <property type="component" value="Unassembled WGS sequence"/>
</dbReference>